<gene>
    <name evidence="3" type="ORF">E5J99_08460</name>
</gene>
<protein>
    <submittedName>
        <fullName evidence="3">YceI family protein</fullName>
    </submittedName>
</protein>
<keyword evidence="1" id="KW-0732">Signal</keyword>
<dbReference type="PANTHER" id="PTHR34406:SF1">
    <property type="entry name" value="PROTEIN YCEI"/>
    <property type="match status" value="1"/>
</dbReference>
<dbReference type="InterPro" id="IPR007372">
    <property type="entry name" value="Lipid/polyisoprenoid-bd_YceI"/>
</dbReference>
<evidence type="ECO:0000259" key="2">
    <source>
        <dbReference type="Pfam" id="PF04264"/>
    </source>
</evidence>
<dbReference type="SUPFAM" id="SSF101874">
    <property type="entry name" value="YceI-like"/>
    <property type="match status" value="1"/>
</dbReference>
<dbReference type="PANTHER" id="PTHR34406">
    <property type="entry name" value="PROTEIN YCEI"/>
    <property type="match status" value="1"/>
</dbReference>
<reference evidence="3 4" key="1">
    <citation type="submission" date="2019-04" db="EMBL/GenBank/DDBJ databases">
        <authorList>
            <person name="Feng G."/>
            <person name="Zhang J."/>
            <person name="Zhu H."/>
        </authorList>
    </citation>
    <scope>NUCLEOTIDE SEQUENCE [LARGE SCALE GENOMIC DNA]</scope>
    <source>
        <strain evidence="3 4">JCM 17223</strain>
    </source>
</reference>
<dbReference type="Proteomes" id="UP000297739">
    <property type="component" value="Unassembled WGS sequence"/>
</dbReference>
<dbReference type="OrthoDB" id="116832at2"/>
<keyword evidence="4" id="KW-1185">Reference proteome</keyword>
<evidence type="ECO:0000256" key="1">
    <source>
        <dbReference type="SAM" id="SignalP"/>
    </source>
</evidence>
<sequence length="199" mass="21477">MKRLLSLVLIPLLMTASQSVSAQGKFMTKVGRVTFFSTSIIEDIEARNTSAAAVLDLSTSQLAFSVPVKEFLFKRTLMQEHFNENYMESTKFPRATFTGHFVGLDAAALATPGSHIVKVEGDLTLHGVTHHMTVPGTLELKNGQLMAFALFSVAPADYNIEVPLLVRENIAKIVSIRVGLTCDPVGGSAAPVTRSTSPN</sequence>
<dbReference type="Pfam" id="PF04264">
    <property type="entry name" value="YceI"/>
    <property type="match status" value="1"/>
</dbReference>
<dbReference type="EMBL" id="SRLD01000013">
    <property type="protein sequence ID" value="TGE17010.1"/>
    <property type="molecule type" value="Genomic_DNA"/>
</dbReference>
<proteinExistence type="predicted"/>
<dbReference type="AlphaFoldDB" id="A0A4Z0PMN3"/>
<comment type="caution">
    <text evidence="3">The sequence shown here is derived from an EMBL/GenBank/DDBJ whole genome shotgun (WGS) entry which is preliminary data.</text>
</comment>
<feature type="chain" id="PRO_5021209037" evidence="1">
    <location>
        <begin position="23"/>
        <end position="199"/>
    </location>
</feature>
<organism evidence="3 4">
    <name type="scientific">Hymenobacter elongatus</name>
    <dbReference type="NCBI Taxonomy" id="877208"/>
    <lineage>
        <taxon>Bacteria</taxon>
        <taxon>Pseudomonadati</taxon>
        <taxon>Bacteroidota</taxon>
        <taxon>Cytophagia</taxon>
        <taxon>Cytophagales</taxon>
        <taxon>Hymenobacteraceae</taxon>
        <taxon>Hymenobacter</taxon>
    </lineage>
</organism>
<name>A0A4Z0PMN3_9BACT</name>
<accession>A0A4Z0PMN3</accession>
<evidence type="ECO:0000313" key="4">
    <source>
        <dbReference type="Proteomes" id="UP000297739"/>
    </source>
</evidence>
<dbReference type="Gene3D" id="2.40.128.110">
    <property type="entry name" value="Lipid/polyisoprenoid-binding, YceI-like"/>
    <property type="match status" value="1"/>
</dbReference>
<dbReference type="InterPro" id="IPR036761">
    <property type="entry name" value="TTHA0802/YceI-like_sf"/>
</dbReference>
<feature type="domain" description="Lipid/polyisoprenoid-binding YceI-like" evidence="2">
    <location>
        <begin position="42"/>
        <end position="178"/>
    </location>
</feature>
<evidence type="ECO:0000313" key="3">
    <source>
        <dbReference type="EMBL" id="TGE17010.1"/>
    </source>
</evidence>
<feature type="signal peptide" evidence="1">
    <location>
        <begin position="1"/>
        <end position="22"/>
    </location>
</feature>